<dbReference type="EnsemblMetazoa" id="Aqu2.1.11596_001">
    <property type="protein sequence ID" value="Aqu2.1.11596_001"/>
    <property type="gene ID" value="Aqu2.1.11596"/>
</dbReference>
<proteinExistence type="predicted"/>
<accession>A0A1X7TAM3</accession>
<protein>
    <submittedName>
        <fullName evidence="2">Uncharacterized protein</fullName>
    </submittedName>
</protein>
<name>A0A1X7TAM3_AMPQE</name>
<reference evidence="2" key="1">
    <citation type="submission" date="2017-05" db="UniProtKB">
        <authorList>
            <consortium name="EnsemblMetazoa"/>
        </authorList>
    </citation>
    <scope>IDENTIFICATION</scope>
</reference>
<feature type="region of interest" description="Disordered" evidence="1">
    <location>
        <begin position="1"/>
        <end position="26"/>
    </location>
</feature>
<dbReference type="AlphaFoldDB" id="A0A1X7TAM3"/>
<evidence type="ECO:0000313" key="2">
    <source>
        <dbReference type="EnsemblMetazoa" id="Aqu2.1.11596_001"/>
    </source>
</evidence>
<evidence type="ECO:0000256" key="1">
    <source>
        <dbReference type="SAM" id="MobiDB-lite"/>
    </source>
</evidence>
<organism evidence="2">
    <name type="scientific">Amphimedon queenslandica</name>
    <name type="common">Sponge</name>
    <dbReference type="NCBI Taxonomy" id="400682"/>
    <lineage>
        <taxon>Eukaryota</taxon>
        <taxon>Metazoa</taxon>
        <taxon>Porifera</taxon>
        <taxon>Demospongiae</taxon>
        <taxon>Heteroscleromorpha</taxon>
        <taxon>Haplosclerida</taxon>
        <taxon>Niphatidae</taxon>
        <taxon>Amphimedon</taxon>
    </lineage>
</organism>
<sequence length="58" mass="6384">NFSGSASEQRCPYDERPVSPGGDSMTSSLECDLMIESLQKELGIVRLELEAIVLQQIL</sequence>
<dbReference type="InParanoid" id="A0A1X7TAM3"/>